<sequence length="452" mass="47960">MTVSNETKADGLVAGSAAVDLTPQSSVFLFGYPHVPRYSTGVSDPLLCTAFYLRGEGGCVLFLANDLIFVPKPVAARVRRRIASRASIPEECIIATATHTHSGPMTVDYVSNATDPAVPRVDPEYLRLIEERMVLAGLAAIERAVPAELGLASATTTGLGGNRHDPSGPADPEVPVVLARTRSGGVPIACMVVCAMHPTVLHEDSLLISGDFPGFTRRFLHDGVLPPTCGFLFHNGASGNQSPRHVTRGNTLAEARRLGEILGRSVRGAISQMEFSSRIPVACGHGFVEMSPRKFVAEAEAVEGLRAARERLARLRAEGAPRHEVRTAECDLFGAEETVELTRAAADGRIEAAVAACSPAEIQVVRLGSRIFATWPGEFFVEYALALKASEPSSHVITMANGELQGYIVTAESAARGDYEAGNAIFSHENGTRVVAETLRLIRAVIGTGGGT</sequence>
<comment type="caution">
    <text evidence="1">The sequence shown here is derived from an EMBL/GenBank/DDBJ whole genome shotgun (WGS) entry which is preliminary data.</text>
</comment>
<evidence type="ECO:0000313" key="1">
    <source>
        <dbReference type="EMBL" id="OIR03949.1"/>
    </source>
</evidence>
<gene>
    <name evidence="1" type="ORF">GALL_138860</name>
</gene>
<dbReference type="EMBL" id="MLJW01000061">
    <property type="protein sequence ID" value="OIR03949.1"/>
    <property type="molecule type" value="Genomic_DNA"/>
</dbReference>
<reference evidence="1" key="1">
    <citation type="submission" date="2016-10" db="EMBL/GenBank/DDBJ databases">
        <title>Sequence of Gallionella enrichment culture.</title>
        <authorList>
            <person name="Poehlein A."/>
            <person name="Muehling M."/>
            <person name="Daniel R."/>
        </authorList>
    </citation>
    <scope>NUCLEOTIDE SEQUENCE</scope>
</reference>
<name>A0A1J5SII0_9ZZZZ</name>
<protein>
    <submittedName>
        <fullName evidence="1">Neutral/alkaline non-lysosomal ceramidase</fullName>
    </submittedName>
</protein>
<accession>A0A1J5SII0</accession>
<dbReference type="AlphaFoldDB" id="A0A1J5SII0"/>
<organism evidence="1">
    <name type="scientific">mine drainage metagenome</name>
    <dbReference type="NCBI Taxonomy" id="410659"/>
    <lineage>
        <taxon>unclassified sequences</taxon>
        <taxon>metagenomes</taxon>
        <taxon>ecological metagenomes</taxon>
    </lineage>
</organism>
<proteinExistence type="predicted"/>